<keyword evidence="3" id="KW-1185">Reference proteome</keyword>
<gene>
    <name evidence="2" type="ORF">E2C01_085358</name>
</gene>
<sequence>MNKTQFTAPKPDIKTPTRPPRYRPVQMSRSRVQEVRGAVCNPSHLSHRVYLYQGKNSLAGRMLMRDLDDWKKCDSDSYSPSD</sequence>
<reference evidence="2 3" key="1">
    <citation type="submission" date="2019-05" db="EMBL/GenBank/DDBJ databases">
        <title>Another draft genome of Portunus trituberculatus and its Hox gene families provides insights of decapod evolution.</title>
        <authorList>
            <person name="Jeong J.-H."/>
            <person name="Song I."/>
            <person name="Kim S."/>
            <person name="Choi T."/>
            <person name="Kim D."/>
            <person name="Ryu S."/>
            <person name="Kim W."/>
        </authorList>
    </citation>
    <scope>NUCLEOTIDE SEQUENCE [LARGE SCALE GENOMIC DNA]</scope>
    <source>
        <tissue evidence="2">Muscle</tissue>
    </source>
</reference>
<name>A0A5B7JA95_PORTR</name>
<protein>
    <submittedName>
        <fullName evidence="2">Uncharacterized protein</fullName>
    </submittedName>
</protein>
<feature type="region of interest" description="Disordered" evidence="1">
    <location>
        <begin position="1"/>
        <end position="30"/>
    </location>
</feature>
<evidence type="ECO:0000313" key="3">
    <source>
        <dbReference type="Proteomes" id="UP000324222"/>
    </source>
</evidence>
<dbReference type="Proteomes" id="UP000324222">
    <property type="component" value="Unassembled WGS sequence"/>
</dbReference>
<evidence type="ECO:0000313" key="2">
    <source>
        <dbReference type="EMBL" id="MPC90377.1"/>
    </source>
</evidence>
<dbReference type="AlphaFoldDB" id="A0A5B7JA95"/>
<organism evidence="2 3">
    <name type="scientific">Portunus trituberculatus</name>
    <name type="common">Swimming crab</name>
    <name type="synonym">Neptunus trituberculatus</name>
    <dbReference type="NCBI Taxonomy" id="210409"/>
    <lineage>
        <taxon>Eukaryota</taxon>
        <taxon>Metazoa</taxon>
        <taxon>Ecdysozoa</taxon>
        <taxon>Arthropoda</taxon>
        <taxon>Crustacea</taxon>
        <taxon>Multicrustacea</taxon>
        <taxon>Malacostraca</taxon>
        <taxon>Eumalacostraca</taxon>
        <taxon>Eucarida</taxon>
        <taxon>Decapoda</taxon>
        <taxon>Pleocyemata</taxon>
        <taxon>Brachyura</taxon>
        <taxon>Eubrachyura</taxon>
        <taxon>Portunoidea</taxon>
        <taxon>Portunidae</taxon>
        <taxon>Portuninae</taxon>
        <taxon>Portunus</taxon>
    </lineage>
</organism>
<dbReference type="EMBL" id="VSRR010084158">
    <property type="protein sequence ID" value="MPC90377.1"/>
    <property type="molecule type" value="Genomic_DNA"/>
</dbReference>
<evidence type="ECO:0000256" key="1">
    <source>
        <dbReference type="SAM" id="MobiDB-lite"/>
    </source>
</evidence>
<comment type="caution">
    <text evidence="2">The sequence shown here is derived from an EMBL/GenBank/DDBJ whole genome shotgun (WGS) entry which is preliminary data.</text>
</comment>
<proteinExistence type="predicted"/>
<accession>A0A5B7JA95</accession>